<dbReference type="OrthoDB" id="9771205at2"/>
<accession>A0A4Q1KAV0</accession>
<evidence type="ECO:0000313" key="10">
    <source>
        <dbReference type="Proteomes" id="UP000289857"/>
    </source>
</evidence>
<name>A0A4Q1KAV0_9FLAO</name>
<dbReference type="RefSeq" id="WP_129461295.1">
    <property type="nucleotide sequence ID" value="NZ_SBKN01000003.1"/>
</dbReference>
<dbReference type="GO" id="GO:1990281">
    <property type="term" value="C:efflux pump complex"/>
    <property type="evidence" value="ECO:0007669"/>
    <property type="project" value="TreeGrafter"/>
</dbReference>
<evidence type="ECO:0000256" key="5">
    <source>
        <dbReference type="ARBA" id="ARBA00022692"/>
    </source>
</evidence>
<reference evidence="10" key="1">
    <citation type="submission" date="2019-01" db="EMBL/GenBank/DDBJ databases">
        <title>Cytophagaceae bacterium strain CAR-16.</title>
        <authorList>
            <person name="Chen W.-M."/>
        </authorList>
    </citation>
    <scope>NUCLEOTIDE SEQUENCE [LARGE SCALE GENOMIC DNA]</scope>
    <source>
        <strain evidence="10">WWJ-16</strain>
    </source>
</reference>
<gene>
    <name evidence="9" type="ORF">EQG61_07465</name>
</gene>
<evidence type="ECO:0000256" key="4">
    <source>
        <dbReference type="ARBA" id="ARBA00022452"/>
    </source>
</evidence>
<evidence type="ECO:0000256" key="2">
    <source>
        <dbReference type="ARBA" id="ARBA00007613"/>
    </source>
</evidence>
<keyword evidence="10" id="KW-1185">Reference proteome</keyword>
<evidence type="ECO:0000256" key="7">
    <source>
        <dbReference type="ARBA" id="ARBA00023237"/>
    </source>
</evidence>
<dbReference type="AlphaFoldDB" id="A0A4Q1KAV0"/>
<dbReference type="Proteomes" id="UP000289857">
    <property type="component" value="Unassembled WGS sequence"/>
</dbReference>
<keyword evidence="3" id="KW-0813">Transport</keyword>
<keyword evidence="8" id="KW-0732">Signal</keyword>
<dbReference type="GO" id="GO:0015562">
    <property type="term" value="F:efflux transmembrane transporter activity"/>
    <property type="evidence" value="ECO:0007669"/>
    <property type="project" value="InterPro"/>
</dbReference>
<dbReference type="InterPro" id="IPR051906">
    <property type="entry name" value="TolC-like"/>
</dbReference>
<keyword evidence="5" id="KW-0812">Transmembrane</keyword>
<sequence>MQRYTVFLFVLFGLQLSSAQQLLTLEEAIKIALENNFDIQLAKNNLKIDETNNYIGNAGMLPNVSANITDTNSRTNTTQVQGGTERTLNGAKNLNLNYGVSLDWTVFDGLKMFARKEQLNKLEQQGQAELKSAILSKISAVYLAYYDLVQQQQQIKALDTTIVISKERLQTAQNRYSIGKAAKLEVLNAQVDLNTDESLLIQQKEQFKASQIQLNTLLARDVALEFSVLNALEVDDRLVLDDLKNLAKSQNPQLQAQVLNKNIAELQLKQVKAGRYPTVKVNTGYTIGRTEASLGFITQSQSRGLTYGFSASVPIFQGSQISRNEKIAKLQVTNAEITIKQQELLLESQLQSAFASYLSNKKLVEMEAKNVSIAEQNLDITLAKFKIGTITPVEFRTAQQGFIEAKVRYSNALYQTKIYEISLKELAGSLTF</sequence>
<dbReference type="Pfam" id="PF02321">
    <property type="entry name" value="OEP"/>
    <property type="match status" value="2"/>
</dbReference>
<dbReference type="GO" id="GO:0009279">
    <property type="term" value="C:cell outer membrane"/>
    <property type="evidence" value="ECO:0007669"/>
    <property type="project" value="UniProtKB-SubCell"/>
</dbReference>
<keyword evidence="4" id="KW-1134">Transmembrane beta strand</keyword>
<dbReference type="Gene3D" id="1.20.1600.10">
    <property type="entry name" value="Outer membrane efflux proteins (OEP)"/>
    <property type="match status" value="1"/>
</dbReference>
<dbReference type="SUPFAM" id="SSF56954">
    <property type="entry name" value="Outer membrane efflux proteins (OEP)"/>
    <property type="match status" value="1"/>
</dbReference>
<keyword evidence="6" id="KW-0472">Membrane</keyword>
<comment type="subcellular location">
    <subcellularLocation>
        <location evidence="1">Cell outer membrane</location>
    </subcellularLocation>
</comment>
<organism evidence="9 10">
    <name type="scientific">Flavobacterium stagni</name>
    <dbReference type="NCBI Taxonomy" id="2506421"/>
    <lineage>
        <taxon>Bacteria</taxon>
        <taxon>Pseudomonadati</taxon>
        <taxon>Bacteroidota</taxon>
        <taxon>Flavobacteriia</taxon>
        <taxon>Flavobacteriales</taxon>
        <taxon>Flavobacteriaceae</taxon>
        <taxon>Flavobacterium</taxon>
    </lineage>
</organism>
<evidence type="ECO:0000313" key="9">
    <source>
        <dbReference type="EMBL" id="RXR23065.1"/>
    </source>
</evidence>
<dbReference type="PANTHER" id="PTHR30026">
    <property type="entry name" value="OUTER MEMBRANE PROTEIN TOLC"/>
    <property type="match status" value="1"/>
</dbReference>
<dbReference type="PANTHER" id="PTHR30026:SF20">
    <property type="entry name" value="OUTER MEMBRANE PROTEIN TOLC"/>
    <property type="match status" value="1"/>
</dbReference>
<dbReference type="InterPro" id="IPR003423">
    <property type="entry name" value="OMP_efflux"/>
</dbReference>
<comment type="caution">
    <text evidence="9">The sequence shown here is derived from an EMBL/GenBank/DDBJ whole genome shotgun (WGS) entry which is preliminary data.</text>
</comment>
<keyword evidence="7" id="KW-0998">Cell outer membrane</keyword>
<evidence type="ECO:0000256" key="6">
    <source>
        <dbReference type="ARBA" id="ARBA00023136"/>
    </source>
</evidence>
<feature type="signal peptide" evidence="8">
    <location>
        <begin position="1"/>
        <end position="19"/>
    </location>
</feature>
<evidence type="ECO:0000256" key="1">
    <source>
        <dbReference type="ARBA" id="ARBA00004442"/>
    </source>
</evidence>
<protein>
    <submittedName>
        <fullName evidence="9">TolC family protein</fullName>
    </submittedName>
</protein>
<comment type="similarity">
    <text evidence="2">Belongs to the outer membrane factor (OMF) (TC 1.B.17) family.</text>
</comment>
<dbReference type="GO" id="GO:0015288">
    <property type="term" value="F:porin activity"/>
    <property type="evidence" value="ECO:0007669"/>
    <property type="project" value="TreeGrafter"/>
</dbReference>
<evidence type="ECO:0000256" key="8">
    <source>
        <dbReference type="SAM" id="SignalP"/>
    </source>
</evidence>
<proteinExistence type="inferred from homology"/>
<evidence type="ECO:0000256" key="3">
    <source>
        <dbReference type="ARBA" id="ARBA00022448"/>
    </source>
</evidence>
<feature type="chain" id="PRO_5020550829" evidence="8">
    <location>
        <begin position="20"/>
        <end position="432"/>
    </location>
</feature>
<dbReference type="EMBL" id="SBKN01000003">
    <property type="protein sequence ID" value="RXR23065.1"/>
    <property type="molecule type" value="Genomic_DNA"/>
</dbReference>